<dbReference type="Proteomes" id="UP000654075">
    <property type="component" value="Unassembled WGS sequence"/>
</dbReference>
<dbReference type="AlphaFoldDB" id="A0A813ITR3"/>
<evidence type="ECO:0000313" key="6">
    <source>
        <dbReference type="Proteomes" id="UP000654075"/>
    </source>
</evidence>
<dbReference type="EMBL" id="CAJNNV010010855">
    <property type="protein sequence ID" value="CAE8599159.1"/>
    <property type="molecule type" value="Genomic_DNA"/>
</dbReference>
<sequence>MDGSWNGHQQGFGPAQMPYVCETGFGGGVPYGDGSMMQAMGMAKGGGFKGASSKGTPFVPAPRQDDGSDDETPSRLGMEATAEEVEEAQKVVQKAFKDAAERKILQKQAKVASKEDLQAMLNARLKRSMA</sequence>
<dbReference type="EMBL" id="CAJNNW010014506">
    <property type="protein sequence ID" value="CAE8656689.1"/>
    <property type="molecule type" value="Genomic_DNA"/>
</dbReference>
<feature type="region of interest" description="Disordered" evidence="2">
    <location>
        <begin position="44"/>
        <end position="75"/>
    </location>
</feature>
<feature type="coiled-coil region" evidence="1">
    <location>
        <begin position="78"/>
        <end position="117"/>
    </location>
</feature>
<name>A0A813ITR3_POLGL</name>
<gene>
    <name evidence="3" type="ORF">PGLA1383_LOCUS17527</name>
    <name evidence="4" type="ORF">PGLA2088_LOCUS12333</name>
</gene>
<accession>A0A813ITR3</accession>
<evidence type="ECO:0000256" key="1">
    <source>
        <dbReference type="SAM" id="Coils"/>
    </source>
</evidence>
<keyword evidence="6" id="KW-1185">Reference proteome</keyword>
<keyword evidence="1" id="KW-0175">Coiled coil</keyword>
<protein>
    <submittedName>
        <fullName evidence="4">Uncharacterized protein</fullName>
    </submittedName>
</protein>
<comment type="caution">
    <text evidence="4">The sequence shown here is derived from an EMBL/GenBank/DDBJ whole genome shotgun (WGS) entry which is preliminary data.</text>
</comment>
<evidence type="ECO:0000313" key="4">
    <source>
        <dbReference type="EMBL" id="CAE8656689.1"/>
    </source>
</evidence>
<organism evidence="4 5">
    <name type="scientific">Polarella glacialis</name>
    <name type="common">Dinoflagellate</name>
    <dbReference type="NCBI Taxonomy" id="89957"/>
    <lineage>
        <taxon>Eukaryota</taxon>
        <taxon>Sar</taxon>
        <taxon>Alveolata</taxon>
        <taxon>Dinophyceae</taxon>
        <taxon>Suessiales</taxon>
        <taxon>Suessiaceae</taxon>
        <taxon>Polarella</taxon>
    </lineage>
</organism>
<evidence type="ECO:0000256" key="2">
    <source>
        <dbReference type="SAM" id="MobiDB-lite"/>
    </source>
</evidence>
<reference evidence="4" key="1">
    <citation type="submission" date="2021-02" db="EMBL/GenBank/DDBJ databases">
        <authorList>
            <person name="Dougan E. K."/>
            <person name="Rhodes N."/>
            <person name="Thang M."/>
            <person name="Chan C."/>
        </authorList>
    </citation>
    <scope>NUCLEOTIDE SEQUENCE</scope>
</reference>
<evidence type="ECO:0000313" key="5">
    <source>
        <dbReference type="Proteomes" id="UP000626109"/>
    </source>
</evidence>
<proteinExistence type="predicted"/>
<evidence type="ECO:0000313" key="3">
    <source>
        <dbReference type="EMBL" id="CAE8599159.1"/>
    </source>
</evidence>
<dbReference type="Proteomes" id="UP000626109">
    <property type="component" value="Unassembled WGS sequence"/>
</dbReference>